<dbReference type="InterPro" id="IPR005123">
    <property type="entry name" value="Oxoglu/Fe-dep_dioxygenase_dom"/>
</dbReference>
<proteinExistence type="inferred from homology"/>
<keyword evidence="4" id="KW-1185">Reference proteome</keyword>
<evidence type="ECO:0000313" key="3">
    <source>
        <dbReference type="EMBL" id="MCT7968992.1"/>
    </source>
</evidence>
<name>A0ABT2N025_9CYAN</name>
<reference evidence="3 4" key="1">
    <citation type="journal article" date="2022" name="Front. Microbiol.">
        <title>High genomic differentiation and limited gene flow indicate recent cryptic speciation within the genus Laspinema (cyanobacteria).</title>
        <authorList>
            <person name="Stanojkovic A."/>
            <person name="Skoupy S."/>
            <person name="Skaloud P."/>
            <person name="Dvorak P."/>
        </authorList>
    </citation>
    <scope>NUCLEOTIDE SEQUENCE [LARGE SCALE GENOMIC DNA]</scope>
    <source>
        <strain evidence="3 4">D2a</strain>
    </source>
</reference>
<protein>
    <submittedName>
        <fullName evidence="3">2OG-Fe(II) oxygenase</fullName>
    </submittedName>
</protein>
<gene>
    <name evidence="3" type="ORF">NG799_22015</name>
</gene>
<dbReference type="Proteomes" id="UP001525890">
    <property type="component" value="Unassembled WGS sequence"/>
</dbReference>
<comment type="similarity">
    <text evidence="1">Belongs to the iron/ascorbate-dependent oxidoreductase family.</text>
</comment>
<keyword evidence="1" id="KW-0408">Iron</keyword>
<organism evidence="3 4">
    <name type="scientific">Laspinema palackyanum D2a</name>
    <dbReference type="NCBI Taxonomy" id="2953684"/>
    <lineage>
        <taxon>Bacteria</taxon>
        <taxon>Bacillati</taxon>
        <taxon>Cyanobacteriota</taxon>
        <taxon>Cyanophyceae</taxon>
        <taxon>Oscillatoriophycideae</taxon>
        <taxon>Oscillatoriales</taxon>
        <taxon>Laspinemataceae</taxon>
        <taxon>Laspinema</taxon>
        <taxon>Laspinema palackyanum</taxon>
    </lineage>
</organism>
<dbReference type="PROSITE" id="PS51471">
    <property type="entry name" value="FE2OG_OXY"/>
    <property type="match status" value="1"/>
</dbReference>
<accession>A0ABT2N025</accession>
<sequence>MSALKYYSQHPNAFSIDYLNDLRGAILASPYLAINNLNRDFIGTKGFSVVFQRSEISEVERRFPLFKPYLDQALQPECNAFYLNPLLLGEGSRVDPHIDRSLRSYCKTVEPPAAVSVLYVQVPPNLQGGELILRRNKQQVGQIKPQANLLIYFQGDLTHSVNAVKSTGTRLSLVCEQYSLSETELQDIPGFTVESRAVKAKIKFGLGVLVAAQRSYPVGNRLGPITVTTDSYPIPAGADGTISSQNFTSCPILLLPRLYAVLRDLNGMAPKVLNAVEWDVLGGDRVAG</sequence>
<feature type="domain" description="Fe2OG dioxygenase" evidence="2">
    <location>
        <begin position="69"/>
        <end position="179"/>
    </location>
</feature>
<evidence type="ECO:0000259" key="2">
    <source>
        <dbReference type="PROSITE" id="PS51471"/>
    </source>
</evidence>
<evidence type="ECO:0000256" key="1">
    <source>
        <dbReference type="RuleBase" id="RU003682"/>
    </source>
</evidence>
<dbReference type="InterPro" id="IPR044862">
    <property type="entry name" value="Pro_4_hyd_alph_FE2OG_OXY"/>
</dbReference>
<dbReference type="Pfam" id="PF13640">
    <property type="entry name" value="2OG-FeII_Oxy_3"/>
    <property type="match status" value="1"/>
</dbReference>
<dbReference type="EMBL" id="JAMXFF010000040">
    <property type="protein sequence ID" value="MCT7968992.1"/>
    <property type="molecule type" value="Genomic_DNA"/>
</dbReference>
<comment type="caution">
    <text evidence="3">The sequence shown here is derived from an EMBL/GenBank/DDBJ whole genome shotgun (WGS) entry which is preliminary data.</text>
</comment>
<dbReference type="Gene3D" id="2.60.120.620">
    <property type="entry name" value="q2cbj1_9rhob like domain"/>
    <property type="match status" value="1"/>
</dbReference>
<evidence type="ECO:0000313" key="4">
    <source>
        <dbReference type="Proteomes" id="UP001525890"/>
    </source>
</evidence>
<keyword evidence="1" id="KW-0479">Metal-binding</keyword>
<keyword evidence="1" id="KW-0560">Oxidoreductase</keyword>